<comment type="caution">
    <text evidence="1">The sequence shown here is derived from an EMBL/GenBank/DDBJ whole genome shotgun (WGS) entry which is preliminary data.</text>
</comment>
<dbReference type="EMBL" id="BARS01005587">
    <property type="protein sequence ID" value="GAF75697.1"/>
    <property type="molecule type" value="Genomic_DNA"/>
</dbReference>
<protein>
    <submittedName>
        <fullName evidence="1">Uncharacterized protein</fullName>
    </submittedName>
</protein>
<evidence type="ECO:0000313" key="1">
    <source>
        <dbReference type="EMBL" id="GAF75697.1"/>
    </source>
</evidence>
<organism evidence="1">
    <name type="scientific">marine sediment metagenome</name>
    <dbReference type="NCBI Taxonomy" id="412755"/>
    <lineage>
        <taxon>unclassified sequences</taxon>
        <taxon>metagenomes</taxon>
        <taxon>ecological metagenomes</taxon>
    </lineage>
</organism>
<name>X0SII2_9ZZZZ</name>
<reference evidence="1" key="1">
    <citation type="journal article" date="2014" name="Front. Microbiol.">
        <title>High frequency of phylogenetically diverse reductive dehalogenase-homologous genes in deep subseafloor sedimentary metagenomes.</title>
        <authorList>
            <person name="Kawai M."/>
            <person name="Futagami T."/>
            <person name="Toyoda A."/>
            <person name="Takaki Y."/>
            <person name="Nishi S."/>
            <person name="Hori S."/>
            <person name="Arai W."/>
            <person name="Tsubouchi T."/>
            <person name="Morono Y."/>
            <person name="Uchiyama I."/>
            <person name="Ito T."/>
            <person name="Fujiyama A."/>
            <person name="Inagaki F."/>
            <person name="Takami H."/>
        </authorList>
    </citation>
    <scope>NUCLEOTIDE SEQUENCE</scope>
    <source>
        <strain evidence="1">Expedition CK06-06</strain>
    </source>
</reference>
<sequence>MFDAHISEMRELIQSGHWEEVDDRYFDLTSKLAGSDIAEKIRAIDLSEYRRLLATSMQTAVDKARSIGAKAVYFEYDRDNDWSSHFFLCSEYRPEGTEDDDSADSHGYSDNEWSGHVFLSSESYPEEAEDEDWVDRDYYRDNHWNRHLIFCGEAYPAEGENENWVYSHDDREIVRGPSLPEFAEACRTDARDLYKTPATVAVLLYLYARTVSAFGQESKRIENLDLPLCIESEAGPMRVFASSE</sequence>
<proteinExistence type="predicted"/>
<accession>X0SII2</accession>
<dbReference type="AlphaFoldDB" id="X0SII2"/>
<gene>
    <name evidence="1" type="ORF">S01H1_10965</name>
</gene>